<gene>
    <name evidence="1" type="ORF">NYM_LOCUS8745</name>
</gene>
<dbReference type="Gramene" id="NC12G0188610.1">
    <property type="protein sequence ID" value="NC12G0188610.1:cds"/>
    <property type="gene ID" value="NC12G0188610"/>
</dbReference>
<proteinExistence type="predicted"/>
<accession>A0A5K0YQ07</accession>
<sequence length="89" mass="9195">MHTSVKNKSNAAIRRVALLSVGGDHGGPYIDVGVLQPVEDPAGVAQIGQSKCAEPDEFEDEELGPAETAGDEKGVDLLKVGEAGALLKQ</sequence>
<protein>
    <submittedName>
        <fullName evidence="1">Uncharacterized protein</fullName>
    </submittedName>
</protein>
<dbReference type="AlphaFoldDB" id="A0A5K0YQ07"/>
<evidence type="ECO:0000313" key="1">
    <source>
        <dbReference type="EMBL" id="VVV79509.1"/>
    </source>
</evidence>
<dbReference type="EMBL" id="LR721777">
    <property type="protein sequence ID" value="VVV79509.1"/>
    <property type="molecule type" value="Genomic_DNA"/>
</dbReference>
<reference evidence="1" key="1">
    <citation type="submission" date="2019-09" db="EMBL/GenBank/DDBJ databases">
        <authorList>
            <person name="Zhang L."/>
        </authorList>
    </citation>
    <scope>NUCLEOTIDE SEQUENCE</scope>
</reference>
<name>A0A5K0YQ07_9MAGN</name>
<organism evidence="1">
    <name type="scientific">Nymphaea colorata</name>
    <name type="common">pocket water lily</name>
    <dbReference type="NCBI Taxonomy" id="210225"/>
    <lineage>
        <taxon>Eukaryota</taxon>
        <taxon>Viridiplantae</taxon>
        <taxon>Streptophyta</taxon>
        <taxon>Embryophyta</taxon>
        <taxon>Tracheophyta</taxon>
        <taxon>Spermatophyta</taxon>
        <taxon>Magnoliopsida</taxon>
        <taxon>Nymphaeales</taxon>
        <taxon>Nymphaeaceae</taxon>
        <taxon>Nymphaea</taxon>
    </lineage>
</organism>